<sequence length="276" mass="31802">MQICPANDWFMWCRLCAESDTGNIKVNIFEEPNNTEVGLVSAINKYFGVKISQEDSLPKVLCTHCFNVVTAVVNLHERVVKVQQMFNALIYDSTQELDDLQSTAVFINNAFQKEEVQYFLEVKSELTEEDTISSEVSEATIGHNQKFSAMANGNEEELVMEVESPKLLQGFDADYEPEATSSNLYDVSKENNKNRMKKEKKKIKYDTYNDFQLDVKCQDCSKQLKSFFSYRQHMTSIHGKGYSEKWKCPVCNKLLVTSFSLKRHLISHNNEKNTYN</sequence>
<dbReference type="RefSeq" id="XP_037883929.1">
    <property type="nucleotide sequence ID" value="XM_038028001.1"/>
</dbReference>
<dbReference type="PROSITE" id="PS51915">
    <property type="entry name" value="ZAD"/>
    <property type="match status" value="1"/>
</dbReference>
<dbReference type="GeneID" id="119634068"/>
<gene>
    <name evidence="6" type="primary">LOC119634068</name>
</gene>
<protein>
    <submittedName>
        <fullName evidence="6">Zinc finger protein weckle-like isoform X2</fullName>
    </submittedName>
</protein>
<name>A0A8U0WGD6_9MUSC</name>
<evidence type="ECO:0000313" key="6">
    <source>
        <dbReference type="RefSeq" id="XP_037883929.1"/>
    </source>
</evidence>
<dbReference type="GO" id="GO:0005634">
    <property type="term" value="C:nucleus"/>
    <property type="evidence" value="ECO:0007669"/>
    <property type="project" value="InterPro"/>
</dbReference>
<keyword evidence="1" id="KW-0863">Zinc-finger</keyword>
<dbReference type="Gene3D" id="3.40.1800.20">
    <property type="match status" value="1"/>
</dbReference>
<dbReference type="PANTHER" id="PTHR39942">
    <property type="entry name" value="BCDNA.LD26519-RELATED"/>
    <property type="match status" value="1"/>
</dbReference>
<reference evidence="6" key="1">
    <citation type="submission" date="2025-08" db="UniProtKB">
        <authorList>
            <consortium name="RefSeq"/>
        </authorList>
    </citation>
    <scope>IDENTIFICATION</scope>
    <source>
        <tissue evidence="6">Whole body pupa</tissue>
    </source>
</reference>
<dbReference type="SUPFAM" id="SSF57667">
    <property type="entry name" value="beta-beta-alpha zinc fingers"/>
    <property type="match status" value="1"/>
</dbReference>
<dbReference type="SMART" id="SM00355">
    <property type="entry name" value="ZnF_C2H2"/>
    <property type="match status" value="2"/>
</dbReference>
<evidence type="ECO:0000313" key="5">
    <source>
        <dbReference type="Proteomes" id="UP000092443"/>
    </source>
</evidence>
<keyword evidence="5" id="KW-1185">Reference proteome</keyword>
<dbReference type="InterPro" id="IPR012934">
    <property type="entry name" value="Znf_AD"/>
</dbReference>
<feature type="binding site" evidence="2">
    <location>
        <position position="62"/>
    </location>
    <ligand>
        <name>Zn(2+)</name>
        <dbReference type="ChEBI" id="CHEBI:29105"/>
    </ligand>
</feature>
<dbReference type="Proteomes" id="UP000092443">
    <property type="component" value="Unplaced"/>
</dbReference>
<dbReference type="PANTHER" id="PTHR39942:SF1">
    <property type="entry name" value="BCDNA.LD26519-RELATED"/>
    <property type="match status" value="1"/>
</dbReference>
<evidence type="ECO:0000256" key="2">
    <source>
        <dbReference type="PROSITE-ProRule" id="PRU01263"/>
    </source>
</evidence>
<accession>A0A8U0WGD6</accession>
<evidence type="ECO:0000256" key="1">
    <source>
        <dbReference type="PROSITE-ProRule" id="PRU00042"/>
    </source>
</evidence>
<dbReference type="GO" id="GO:0008270">
    <property type="term" value="F:zinc ion binding"/>
    <property type="evidence" value="ECO:0007669"/>
    <property type="project" value="UniProtKB-UniRule"/>
</dbReference>
<feature type="binding site" evidence="2">
    <location>
        <position position="65"/>
    </location>
    <ligand>
        <name>Zn(2+)</name>
        <dbReference type="ChEBI" id="CHEBI:29105"/>
    </ligand>
</feature>
<keyword evidence="2" id="KW-0479">Metal-binding</keyword>
<feature type="domain" description="ZAD" evidence="4">
    <location>
        <begin position="11"/>
        <end position="89"/>
    </location>
</feature>
<evidence type="ECO:0000259" key="3">
    <source>
        <dbReference type="PROSITE" id="PS50157"/>
    </source>
</evidence>
<keyword evidence="2" id="KW-0862">Zinc</keyword>
<proteinExistence type="predicted"/>
<dbReference type="PROSITE" id="PS50157">
    <property type="entry name" value="ZINC_FINGER_C2H2_2"/>
    <property type="match status" value="1"/>
</dbReference>
<evidence type="ECO:0000259" key="4">
    <source>
        <dbReference type="PROSITE" id="PS51915"/>
    </source>
</evidence>
<dbReference type="AlphaFoldDB" id="A0A8U0WGD6"/>
<dbReference type="SMART" id="SM00868">
    <property type="entry name" value="zf-AD"/>
    <property type="match status" value="1"/>
</dbReference>
<dbReference type="SUPFAM" id="SSF57716">
    <property type="entry name" value="Glucocorticoid receptor-like (DNA-binding domain)"/>
    <property type="match status" value="1"/>
</dbReference>
<dbReference type="Gene3D" id="3.30.160.60">
    <property type="entry name" value="Classic Zinc Finger"/>
    <property type="match status" value="1"/>
</dbReference>
<dbReference type="InterPro" id="IPR013087">
    <property type="entry name" value="Znf_C2H2_type"/>
</dbReference>
<feature type="binding site" evidence="2">
    <location>
        <position position="16"/>
    </location>
    <ligand>
        <name>Zn(2+)</name>
        <dbReference type="ChEBI" id="CHEBI:29105"/>
    </ligand>
</feature>
<organism evidence="5 6">
    <name type="scientific">Glossina fuscipes</name>
    <dbReference type="NCBI Taxonomy" id="7396"/>
    <lineage>
        <taxon>Eukaryota</taxon>
        <taxon>Metazoa</taxon>
        <taxon>Ecdysozoa</taxon>
        <taxon>Arthropoda</taxon>
        <taxon>Hexapoda</taxon>
        <taxon>Insecta</taxon>
        <taxon>Pterygota</taxon>
        <taxon>Neoptera</taxon>
        <taxon>Endopterygota</taxon>
        <taxon>Diptera</taxon>
        <taxon>Brachycera</taxon>
        <taxon>Muscomorpha</taxon>
        <taxon>Hippoboscoidea</taxon>
        <taxon>Glossinidae</taxon>
        <taxon>Glossina</taxon>
    </lineage>
</organism>
<feature type="binding site" evidence="2">
    <location>
        <position position="13"/>
    </location>
    <ligand>
        <name>Zn(2+)</name>
        <dbReference type="ChEBI" id="CHEBI:29105"/>
    </ligand>
</feature>
<dbReference type="Pfam" id="PF07776">
    <property type="entry name" value="zf-AD"/>
    <property type="match status" value="1"/>
</dbReference>
<feature type="domain" description="C2H2-type" evidence="3">
    <location>
        <begin position="246"/>
        <end position="273"/>
    </location>
</feature>
<dbReference type="InterPro" id="IPR036236">
    <property type="entry name" value="Znf_C2H2_sf"/>
</dbReference>
<dbReference type="PROSITE" id="PS00028">
    <property type="entry name" value="ZINC_FINGER_C2H2_1"/>
    <property type="match status" value="2"/>
</dbReference>